<dbReference type="InterPro" id="IPR050808">
    <property type="entry name" value="Phage_Integrase"/>
</dbReference>
<keyword evidence="3 4" id="KW-0238">DNA-binding</keyword>
<evidence type="ECO:0000313" key="7">
    <source>
        <dbReference type="EMBL" id="STO26369.1"/>
    </source>
</evidence>
<evidence type="ECO:0000256" key="1">
    <source>
        <dbReference type="ARBA" id="ARBA00008857"/>
    </source>
</evidence>
<dbReference type="EMBL" id="FTNL01000006">
    <property type="protein sequence ID" value="SIR06421.1"/>
    <property type="molecule type" value="Genomic_DNA"/>
</dbReference>
<dbReference type="PROSITE" id="PS51900">
    <property type="entry name" value="CB"/>
    <property type="match status" value="1"/>
</dbReference>
<dbReference type="Gene3D" id="1.10.150.130">
    <property type="match status" value="1"/>
</dbReference>
<dbReference type="GO" id="GO:0003677">
    <property type="term" value="F:DNA binding"/>
    <property type="evidence" value="ECO:0007669"/>
    <property type="project" value="UniProtKB-UniRule"/>
</dbReference>
<evidence type="ECO:0000256" key="2">
    <source>
        <dbReference type="ARBA" id="ARBA00022908"/>
    </source>
</evidence>
<evidence type="ECO:0000313" key="9">
    <source>
        <dbReference type="Proteomes" id="UP000254374"/>
    </source>
</evidence>
<accession>A0A377GNK2</accession>
<dbReference type="Proteomes" id="UP000254374">
    <property type="component" value="Unassembled WGS sequence"/>
</dbReference>
<evidence type="ECO:0000256" key="4">
    <source>
        <dbReference type="PROSITE-ProRule" id="PRU01248"/>
    </source>
</evidence>
<proteinExistence type="inferred from homology"/>
<dbReference type="InterPro" id="IPR044068">
    <property type="entry name" value="CB"/>
</dbReference>
<dbReference type="SUPFAM" id="SSF56349">
    <property type="entry name" value="DNA breaking-rejoining enzymes"/>
    <property type="match status" value="1"/>
</dbReference>
<feature type="domain" description="Core-binding (CB)" evidence="5">
    <location>
        <begin position="31"/>
        <end position="110"/>
    </location>
</feature>
<keyword evidence="2" id="KW-0229">DNA integration</keyword>
<dbReference type="AlphaFoldDB" id="A0A377GNK2"/>
<reference evidence="7 9" key="2">
    <citation type="submission" date="2018-06" db="EMBL/GenBank/DDBJ databases">
        <authorList>
            <consortium name="Pathogen Informatics"/>
            <person name="Doyle S."/>
        </authorList>
    </citation>
    <scope>NUCLEOTIDE SEQUENCE [LARGE SCALE GENOMIC DNA]</scope>
    <source>
        <strain evidence="7 9">NCTC11401</strain>
    </source>
</reference>
<dbReference type="GO" id="GO:0015074">
    <property type="term" value="P:DNA integration"/>
    <property type="evidence" value="ECO:0007669"/>
    <property type="project" value="UniProtKB-KW"/>
</dbReference>
<organism evidence="7 9">
    <name type="scientific">Fluoribacter gormanii</name>
    <dbReference type="NCBI Taxonomy" id="464"/>
    <lineage>
        <taxon>Bacteria</taxon>
        <taxon>Pseudomonadati</taxon>
        <taxon>Pseudomonadota</taxon>
        <taxon>Gammaproteobacteria</taxon>
        <taxon>Legionellales</taxon>
        <taxon>Legionellaceae</taxon>
        <taxon>Fluoribacter</taxon>
    </lineage>
</organism>
<keyword evidence="8" id="KW-1185">Reference proteome</keyword>
<comment type="similarity">
    <text evidence="1">Belongs to the 'phage' integrase family.</text>
</comment>
<dbReference type="STRING" id="464.Lgor_3029"/>
<sequence>MARKEAQKLLGQIATGMDPVAEKRAEKMRQITLNDVFNDYIHVRKSLKHNTLYNYKKVLATGFAGWVNKPLLGITKDSVAKHHKKLGQEHGEAYANLAMRLLRALFNFAAGQYEDSQGKSFYSS</sequence>
<dbReference type="PANTHER" id="PTHR30629">
    <property type="entry name" value="PROPHAGE INTEGRASE"/>
    <property type="match status" value="1"/>
</dbReference>
<dbReference type="PANTHER" id="PTHR30629:SF2">
    <property type="entry name" value="PROPHAGE INTEGRASE INTS-RELATED"/>
    <property type="match status" value="1"/>
</dbReference>
<protein>
    <recommendedName>
        <fullName evidence="5">Core-binding (CB) domain-containing protein</fullName>
    </recommendedName>
</protein>
<evidence type="ECO:0000313" key="8">
    <source>
        <dbReference type="Proteomes" id="UP000186808"/>
    </source>
</evidence>
<dbReference type="InterPro" id="IPR011010">
    <property type="entry name" value="DNA_brk_join_enz"/>
</dbReference>
<evidence type="ECO:0000259" key="5">
    <source>
        <dbReference type="PROSITE" id="PS51900"/>
    </source>
</evidence>
<name>A0A377GNK2_9GAMM</name>
<evidence type="ECO:0000256" key="3">
    <source>
        <dbReference type="ARBA" id="ARBA00023125"/>
    </source>
</evidence>
<gene>
    <name evidence="7" type="ORF">NCTC11401_03226</name>
    <name evidence="6" type="ORF">SAMN05421777_10628</name>
</gene>
<dbReference type="InterPro" id="IPR010998">
    <property type="entry name" value="Integrase_recombinase_N"/>
</dbReference>
<dbReference type="EMBL" id="UGGV01000001">
    <property type="protein sequence ID" value="STO26369.1"/>
    <property type="molecule type" value="Genomic_DNA"/>
</dbReference>
<dbReference type="Proteomes" id="UP000186808">
    <property type="component" value="Unassembled WGS sequence"/>
</dbReference>
<reference evidence="6 8" key="1">
    <citation type="submission" date="2017-01" db="EMBL/GenBank/DDBJ databases">
        <authorList>
            <person name="Varghese N."/>
            <person name="Submissions S."/>
        </authorList>
    </citation>
    <scope>NUCLEOTIDE SEQUENCE [LARGE SCALE GENOMIC DNA]</scope>
    <source>
        <strain evidence="6 8">ATCC 33342</strain>
    </source>
</reference>
<evidence type="ECO:0000313" key="6">
    <source>
        <dbReference type="EMBL" id="SIR06421.1"/>
    </source>
</evidence>